<dbReference type="STRING" id="48664.BER92_16835"/>
<evidence type="ECO:0008006" key="5">
    <source>
        <dbReference type="Google" id="ProtNLM"/>
    </source>
</evidence>
<dbReference type="InterPro" id="IPR027417">
    <property type="entry name" value="P-loop_NTPase"/>
</dbReference>
<dbReference type="RefSeq" id="WP_040762018.1">
    <property type="nucleotide sequence ID" value="NZ_CP016833.1"/>
</dbReference>
<dbReference type="KEGG" id="xfr:BER92_16835"/>
<dbReference type="EMBL" id="LT853882">
    <property type="protein sequence ID" value="SMQ97800.1"/>
    <property type="molecule type" value="Genomic_DNA"/>
</dbReference>
<dbReference type="AlphaFoldDB" id="A0A1Y6H6E2"/>
<accession>A0A1Y6H6E2</accession>
<name>A0A1Y6H6E2_9XANT</name>
<dbReference type="Gene3D" id="3.40.50.300">
    <property type="entry name" value="P-loop containing nucleotide triphosphate hydrolases"/>
    <property type="match status" value="1"/>
</dbReference>
<organism evidence="2 4">
    <name type="scientific">Xanthomonas fragariae</name>
    <dbReference type="NCBI Taxonomy" id="48664"/>
    <lineage>
        <taxon>Bacteria</taxon>
        <taxon>Pseudomonadati</taxon>
        <taxon>Pseudomonadota</taxon>
        <taxon>Gammaproteobacteria</taxon>
        <taxon>Lysobacterales</taxon>
        <taxon>Lysobacteraceae</taxon>
        <taxon>Xanthomonas</taxon>
    </lineage>
</organism>
<dbReference type="EMBL" id="LT853885">
    <property type="protein sequence ID" value="SMR04736.1"/>
    <property type="molecule type" value="Genomic_DNA"/>
</dbReference>
<evidence type="ECO:0000313" key="3">
    <source>
        <dbReference type="Proteomes" id="UP000195877"/>
    </source>
</evidence>
<evidence type="ECO:0000313" key="1">
    <source>
        <dbReference type="EMBL" id="SMQ97800.1"/>
    </source>
</evidence>
<reference evidence="2 4" key="2">
    <citation type="submission" date="2017-05" db="EMBL/GenBank/DDBJ databases">
        <authorList>
            <person name="Song R."/>
            <person name="Chenine A.L."/>
            <person name="Ruprecht R.M."/>
        </authorList>
    </citation>
    <scope>NUCLEOTIDE SEQUENCE [LARGE SCALE GENOMIC DNA]</scope>
    <source>
        <strain evidence="2">PD5205</strain>
    </source>
</reference>
<dbReference type="SUPFAM" id="SSF52540">
    <property type="entry name" value="P-loop containing nucleoside triphosphate hydrolases"/>
    <property type="match status" value="1"/>
</dbReference>
<gene>
    <name evidence="2" type="ORF">PD5205_03461</name>
    <name evidence="1" type="ORF">PD885_00531</name>
</gene>
<dbReference type="GeneID" id="61892983"/>
<keyword evidence="3" id="KW-1185">Reference proteome</keyword>
<dbReference type="Proteomes" id="UP000195877">
    <property type="component" value="Chromosome 1"/>
</dbReference>
<sequence>MASNVELRIQVTPRFQRSVQLESDLARADALDGYICQSSSRNALAVVANHINESQQRAFTWTGPYGGGKSTLALALAQLAGGMPAVRRRAKQALNVDAEDEIWKAFGSKKPWLVVPVVGRRQALGEALGQAIDKHAPQRGPKRMRNGQRDVISELVRRAETGEHGGVVVVLDEMGKLLEAAAAAGEDIYLLQELAEAASRSDGKLVVIGILHQAFDQYASRSGRDVQSEWAKVQGRFVDVPVVAGTDEVIALIGGAIRCEELHPGSRKVTDVIAGAIQRRRPASPATLAHTLDECWPLHPVTAALLGPCSRRRFGQNERSVFGFLSSAEPLGFREFLAGHTRKSIGYYQPAYFWDYLRANFEPAILASADGHRWAISAEAIERVEARFREPHVSLAKTIALIELFRNGSGLAASHDVLENSVNDVSPKAVKVALEELAAASIVIYRKHNEAWAIYAGSDFDIDAAVDTAKRERSQSIDEQLKQLGVLPPLTARKHYSKTGTLRWFERSVVTPNGALGAHAPSKKAPTGRFALLVPNEESTSEQLAQTAHDLAKTAEDPLTLFGVPKGHHRLVEYASELAALEHVAESTPSLESDGVARREIHARLQQLRGDLDAALRDAFATATWYSASKIFHPTAEEGLSPTASRVCDAAFKSAPQISSELVNRDVLSSNAAKAQRLLMHRMLSHGEHPELDYSGYPAEAGLYHTILAPLGLHRTVKKRGTFSSPELSKEMEGARSLVPLWQAWCELLQGSDGAITLAQLYDVARQIPYGVKQGVLPILALAFLLAHRSEIALYVDEMFCADLTDADVDEWLQDPSRISWKWVRMDASAKQMLTRLAARLEEATQRPVSADPLDSARALVSWALSLPQWTQRTAKVSDVSRNTRTLLLRASDPVKTIFVDLPEVLDTGRDGKALVDKIGKVVEELNQAYPAALKALEGKLLSSIDHGDAFDSLEQRALAVRGVSGDLKLEAFASRLATYTGSDADIESLAALAVSKPAREFSDHDLDQAAVQLSQWAFEFRRIEALASVHGRSAGRRALAVVFGGQNTVSATIDVAESDAPVIHRVRDSLIEHLRGNGVKPNLILAALVEAGAKVLEELQVQGGKRG</sequence>
<dbReference type="eggNOG" id="COG0470">
    <property type="taxonomic scope" value="Bacteria"/>
</dbReference>
<protein>
    <recommendedName>
        <fullName evidence="5">ATP-binding protein</fullName>
    </recommendedName>
</protein>
<proteinExistence type="predicted"/>
<reference evidence="1 3" key="1">
    <citation type="submission" date="2017-05" db="EMBL/GenBank/DDBJ databases">
        <authorList>
            <person name="Blom J."/>
        </authorList>
    </citation>
    <scope>NUCLEOTIDE SEQUENCE [LARGE SCALE GENOMIC DNA]</scope>
    <source>
        <strain evidence="1">PD885</strain>
    </source>
</reference>
<dbReference type="Proteomes" id="UP000195953">
    <property type="component" value="Chromosome 1"/>
</dbReference>
<evidence type="ECO:0000313" key="4">
    <source>
        <dbReference type="Proteomes" id="UP000195953"/>
    </source>
</evidence>
<evidence type="ECO:0000313" key="2">
    <source>
        <dbReference type="EMBL" id="SMR04736.1"/>
    </source>
</evidence>